<feature type="domain" description="Nephrocystin 3-like N-terminal" evidence="2">
    <location>
        <begin position="110"/>
        <end position="268"/>
    </location>
</feature>
<proteinExistence type="predicted"/>
<keyword evidence="1" id="KW-0677">Repeat</keyword>
<dbReference type="InterPro" id="IPR056884">
    <property type="entry name" value="NPHP3-like_N"/>
</dbReference>
<dbReference type="PANTHER" id="PTHR10039">
    <property type="entry name" value="AMELOGENIN"/>
    <property type="match status" value="1"/>
</dbReference>
<dbReference type="InterPro" id="IPR027417">
    <property type="entry name" value="P-loop_NTPase"/>
</dbReference>
<dbReference type="EMBL" id="JANBPK010001236">
    <property type="protein sequence ID" value="KAJ2924234.1"/>
    <property type="molecule type" value="Genomic_DNA"/>
</dbReference>
<evidence type="ECO:0000313" key="4">
    <source>
        <dbReference type="Proteomes" id="UP001140091"/>
    </source>
</evidence>
<organism evidence="3 4">
    <name type="scientific">Candolleomyces eurysporus</name>
    <dbReference type="NCBI Taxonomy" id="2828524"/>
    <lineage>
        <taxon>Eukaryota</taxon>
        <taxon>Fungi</taxon>
        <taxon>Dikarya</taxon>
        <taxon>Basidiomycota</taxon>
        <taxon>Agaricomycotina</taxon>
        <taxon>Agaricomycetes</taxon>
        <taxon>Agaricomycetidae</taxon>
        <taxon>Agaricales</taxon>
        <taxon>Agaricineae</taxon>
        <taxon>Psathyrellaceae</taxon>
        <taxon>Candolleomyces</taxon>
    </lineage>
</organism>
<protein>
    <recommendedName>
        <fullName evidence="2">Nephrocystin 3-like N-terminal domain-containing protein</fullName>
    </recommendedName>
</protein>
<comment type="caution">
    <text evidence="3">The sequence shown here is derived from an EMBL/GenBank/DDBJ whole genome shotgun (WGS) entry which is preliminary data.</text>
</comment>
<dbReference type="Pfam" id="PF24883">
    <property type="entry name" value="NPHP3_N"/>
    <property type="match status" value="1"/>
</dbReference>
<keyword evidence="4" id="KW-1185">Reference proteome</keyword>
<name>A0A9W8MD40_9AGAR</name>
<accession>A0A9W8MD40</accession>
<dbReference type="Proteomes" id="UP001140091">
    <property type="component" value="Unassembled WGS sequence"/>
</dbReference>
<dbReference type="AlphaFoldDB" id="A0A9W8MD40"/>
<dbReference type="OrthoDB" id="2908338at2759"/>
<dbReference type="SUPFAM" id="SSF52540">
    <property type="entry name" value="P-loop containing nucleoside triphosphate hydrolases"/>
    <property type="match status" value="1"/>
</dbReference>
<dbReference type="Gene3D" id="3.40.50.300">
    <property type="entry name" value="P-loop containing nucleotide triphosphate hydrolases"/>
    <property type="match status" value="1"/>
</dbReference>
<dbReference type="PANTHER" id="PTHR10039:SF14">
    <property type="entry name" value="NACHT DOMAIN-CONTAINING PROTEIN"/>
    <property type="match status" value="1"/>
</dbReference>
<gene>
    <name evidence="3" type="ORF">H1R20_g12860</name>
</gene>
<evidence type="ECO:0000259" key="2">
    <source>
        <dbReference type="Pfam" id="PF24883"/>
    </source>
</evidence>
<reference evidence="3" key="1">
    <citation type="submission" date="2022-06" db="EMBL/GenBank/DDBJ databases">
        <title>Genome Sequence of Candolleomyces eurysporus.</title>
        <authorList>
            <person name="Buettner E."/>
        </authorList>
    </citation>
    <scope>NUCLEOTIDE SEQUENCE</scope>
    <source>
        <strain evidence="3">VTCC 930004</strain>
    </source>
</reference>
<evidence type="ECO:0000256" key="1">
    <source>
        <dbReference type="ARBA" id="ARBA00022737"/>
    </source>
</evidence>
<feature type="non-terminal residue" evidence="3">
    <location>
        <position position="1"/>
    </location>
</feature>
<evidence type="ECO:0000313" key="3">
    <source>
        <dbReference type="EMBL" id="KAJ2924234.1"/>
    </source>
</evidence>
<sequence length="694" mass="78501">MAYPPRALNFENFAGAHDFLLGQQTINVIAGSQYLSIGGGDLFARLNPIPDASHTRDRKASPPDSACFPGTREGVIKEVTTWADAVDLVPGTEGGEIGITFSALVVCTPTPHVYWLHGFAGCGKSAVSLKIADIFEESGRLLASYFFFRNAGDRSTMKRFAVTLASQLASALPATAPFIETALRTDPGLLNNSVSLTRQLERLVYNPFQEVMKGDILKEALAKGPYIIVIDGLDECDDRRGVEEFINRMLAFFDEHPTIPLRIFIASRVEQHIRERLETVGVRLGNLDSHSPLKDIERFLQASFQMAATRDRIIQAYVRVCGSWPTKTDIDKLNKHIGGSFVLASTMFQYIVQPPTEEDPRTPMDRLPLTLEMNGLDSLYAQTLARSQHLPHFRDIISTITVLRYSMPIVWIAGLLGIQPFEVVRVLLNLQAIIHVPGTDVEGNVTVCHTSFRDFLTAESRSGLFFVPLSFHLYLSYYCFFSVFERSETHVLDYDWQYFDAHWRSFVDSTACDFINEIEQFKTRQPLLVNRLPYHVFLCSMFFYTLFRPQSRPLSDSSYLLTKCTMHLALAVECSDRRIRLWLEGGLAYNLWGHGFGAVQITEHTYQTLQHDLQRASTAIHTNFPEILEFQRSSPGTKKEFAISRGHCSGIDIFNALTWIVARARFKWEELRMTPPPPLELLLRVLGTRLILQL</sequence>